<comment type="caution">
    <text evidence="1">The sequence shown here is derived from an EMBL/GenBank/DDBJ whole genome shotgun (WGS) entry which is preliminary data.</text>
</comment>
<dbReference type="Proteomes" id="UP000016566">
    <property type="component" value="Unassembled WGS sequence"/>
</dbReference>
<dbReference type="EMBL" id="BATB01000022">
    <property type="protein sequence ID" value="GAD55863.1"/>
    <property type="molecule type" value="Genomic_DNA"/>
</dbReference>
<sequence>MRARSAEKEANEGEPRWAYLRSTWEELHRFAKVHGLSHATCIALKKTLDALTMNETDQEPLKFYKLENIKPSGDLLADARKILAEAERLERVDWRHARRNRATAISLGTAVPARPEDVHKNHVFGKGLFWDADTGNYRFEYRPQKTCGTVAEPLRIPLNPEYGAFIDAVILQDQDRRYLGDLRAQAIAAQRPLYVNYDGSPCAYGWYSRQWAAITGTGGQIARTVIYDSFASEGEFGLQYAKASTFHKTDAIPEKYRSMKSKEVSYRTAQDLIFANRSDDDYADLI</sequence>
<accession>U3AMA3</accession>
<name>U3AMA3_9RHOB</name>
<keyword evidence="2" id="KW-1185">Reference proteome</keyword>
<organism evidence="1 2">
    <name type="scientific">Limimaricola cinnabarinus LL-001</name>
    <dbReference type="NCBI Taxonomy" id="1337093"/>
    <lineage>
        <taxon>Bacteria</taxon>
        <taxon>Pseudomonadati</taxon>
        <taxon>Pseudomonadota</taxon>
        <taxon>Alphaproteobacteria</taxon>
        <taxon>Rhodobacterales</taxon>
        <taxon>Paracoccaceae</taxon>
        <taxon>Limimaricola</taxon>
    </lineage>
</organism>
<dbReference type="AlphaFoldDB" id="U3AMA3"/>
<evidence type="ECO:0000313" key="2">
    <source>
        <dbReference type="Proteomes" id="UP000016566"/>
    </source>
</evidence>
<proteinExistence type="predicted"/>
<protein>
    <submittedName>
        <fullName evidence="1">Uncharacterized protein</fullName>
    </submittedName>
</protein>
<evidence type="ECO:0000313" key="1">
    <source>
        <dbReference type="EMBL" id="GAD55863.1"/>
    </source>
</evidence>
<gene>
    <name evidence="1" type="ORF">MBELCI_1915</name>
</gene>
<reference evidence="1" key="1">
    <citation type="journal article" date="2013" name="Genome Announc.">
        <title>Draft Genome Sequence of Loktanella cinnabarina LL-001T, Isolated from Deep-Sea Floor Sediment.</title>
        <authorList>
            <person name="Nishi S."/>
            <person name="Tsubouchi T."/>
            <person name="Takaki Y."/>
            <person name="Koyanagi R."/>
            <person name="Satoh N."/>
            <person name="Maruyama T."/>
            <person name="Hatada Y."/>
        </authorList>
    </citation>
    <scope>NUCLEOTIDE SEQUENCE [LARGE SCALE GENOMIC DNA]</scope>
    <source>
        <strain evidence="1">LL-001</strain>
    </source>
</reference>